<evidence type="ECO:0000256" key="1">
    <source>
        <dbReference type="ARBA" id="ARBA00022527"/>
    </source>
</evidence>
<evidence type="ECO:0000256" key="5">
    <source>
        <dbReference type="ARBA" id="ARBA00022777"/>
    </source>
</evidence>
<dbReference type="FunFam" id="2.90.10.10:FF:000005">
    <property type="entry name" value="G-type lectin S-receptor-like serine/threonine-protein kinase"/>
    <property type="match status" value="1"/>
</dbReference>
<evidence type="ECO:0000256" key="13">
    <source>
        <dbReference type="SAM" id="MobiDB-lite"/>
    </source>
</evidence>
<comment type="catalytic activity">
    <reaction evidence="10 11">
        <text>L-seryl-[protein] + ATP = O-phospho-L-seryl-[protein] + ADP + H(+)</text>
        <dbReference type="Rhea" id="RHEA:17989"/>
        <dbReference type="Rhea" id="RHEA-COMP:9863"/>
        <dbReference type="Rhea" id="RHEA-COMP:11604"/>
        <dbReference type="ChEBI" id="CHEBI:15378"/>
        <dbReference type="ChEBI" id="CHEBI:29999"/>
        <dbReference type="ChEBI" id="CHEBI:30616"/>
        <dbReference type="ChEBI" id="CHEBI:83421"/>
        <dbReference type="ChEBI" id="CHEBI:456216"/>
        <dbReference type="EC" id="2.7.11.1"/>
    </reaction>
</comment>
<comment type="similarity">
    <text evidence="11">Belongs to the protein kinase superfamily. Ser/Thr protein kinase family.</text>
</comment>
<dbReference type="FunFam" id="3.30.200.20:FF:000195">
    <property type="entry name" value="G-type lectin S-receptor-like serine/threonine-protein kinase"/>
    <property type="match status" value="1"/>
</dbReference>
<dbReference type="SUPFAM" id="SSF56112">
    <property type="entry name" value="Protein kinase-like (PK-like)"/>
    <property type="match status" value="1"/>
</dbReference>
<dbReference type="InterPro" id="IPR011009">
    <property type="entry name" value="Kinase-like_dom_sf"/>
</dbReference>
<dbReference type="CDD" id="cd00028">
    <property type="entry name" value="B_lectin"/>
    <property type="match status" value="1"/>
</dbReference>
<dbReference type="GO" id="GO:0005524">
    <property type="term" value="F:ATP binding"/>
    <property type="evidence" value="ECO:0007669"/>
    <property type="project" value="UniProtKB-UniRule"/>
</dbReference>
<dbReference type="InterPro" id="IPR001480">
    <property type="entry name" value="Bulb-type_lectin_dom"/>
</dbReference>
<dbReference type="FunFam" id="1.10.510.10:FF:001722">
    <property type="entry name" value="G-type lectin S-receptor-like serine/threonine-protein kinase B120"/>
    <property type="match status" value="1"/>
</dbReference>
<evidence type="ECO:0000256" key="3">
    <source>
        <dbReference type="ARBA" id="ARBA00022729"/>
    </source>
</evidence>
<feature type="transmembrane region" description="Helical" evidence="14">
    <location>
        <begin position="620"/>
        <end position="638"/>
    </location>
</feature>
<dbReference type="PROSITE" id="PS50927">
    <property type="entry name" value="BULB_LECTIN"/>
    <property type="match status" value="1"/>
</dbReference>
<evidence type="ECO:0000256" key="11">
    <source>
        <dbReference type="PIRNR" id="PIRNR000641"/>
    </source>
</evidence>
<dbReference type="PANTHER" id="PTHR32444:SF250">
    <property type="entry name" value="NON-SPECIFIC SERINE_THREONINE PROTEIN KINASE"/>
    <property type="match status" value="1"/>
</dbReference>
<gene>
    <name evidence="18" type="ORF">RJ641_002078</name>
</gene>
<dbReference type="PROSITE" id="PS00107">
    <property type="entry name" value="PROTEIN_KINASE_ATP"/>
    <property type="match status" value="1"/>
</dbReference>
<dbReference type="PROSITE" id="PS50948">
    <property type="entry name" value="PAN"/>
    <property type="match status" value="1"/>
</dbReference>
<dbReference type="PANTHER" id="PTHR32444">
    <property type="entry name" value="BULB-TYPE LECTIN DOMAIN-CONTAINING PROTEIN"/>
    <property type="match status" value="1"/>
</dbReference>
<dbReference type="InterPro" id="IPR024171">
    <property type="entry name" value="SRK-like_kinase"/>
</dbReference>
<dbReference type="Pfam" id="PF08276">
    <property type="entry name" value="PAN_2"/>
    <property type="match status" value="1"/>
</dbReference>
<feature type="compositionally biased region" description="Polar residues" evidence="13">
    <location>
        <begin position="766"/>
        <end position="785"/>
    </location>
</feature>
<dbReference type="InterPro" id="IPR000858">
    <property type="entry name" value="S_locus_glycoprot_dom"/>
</dbReference>
<dbReference type="PIRSF" id="PIRSF000641">
    <property type="entry name" value="SRK"/>
    <property type="match status" value="1"/>
</dbReference>
<dbReference type="GO" id="GO:0004674">
    <property type="term" value="F:protein serine/threonine kinase activity"/>
    <property type="evidence" value="ECO:0007669"/>
    <property type="project" value="UniProtKB-KW"/>
</dbReference>
<sequence>MRDKIREDKFSLTSISLFYIFISFQYCAAIDVIAQTQNLLEGETLVSPSEIFELGFFRPNGSTNQYIGIWHKNIRVRKIIWVANRENPIAVSHFSASLSIGEDGNLKILDGKQTIIWSTHVDIGINKTVALLLDNGNFVLKYNDSGVLLWESFHFPGNTLIADILLSVNSKTGEGKFLTSWKSEDDPSIGDFTNGLAPSMPTQCYLWKSLKPYWRSGVWNGVNFIGVDGAIPSYFGKCSVTYTNENAAMSLYGDNNIILVLEANGSLRKLRWDENSMEWIVLFEIIPSSCQVYGTCGAFGICDPKRSPICNCLEGFEPESREQWSRGNYSGGCVRRVRLNCVANSSSGSSLAKHKKDGFWKVGGVKLPDFPLVLDLEDEKQCQDWCLNNCSCWAYTYAYELRCMFWTTDLVDIQKFTVSGMDLFLRLAHSELDVAEDKKKTPVILIVCIISEFITVGCLVYGFFRWKKKNQRVARKEIRKALELEDSGVEGRGNGVWHPTPFEFNTIVLATDNFSVTNKLGQGGFGIVYKGKLIDGQEVAVKRLSNTSGQGREEFMNEIILISKLQHRNLVKLLGYCIEGDEKLLIYEHMPNKSLDTFLFAEGKWSFGSLWSSFVPWRPLAYLFLLAKVMLSCILGYMSPEYAMGGIFSEKTDVFSFGVLLLEIVSGKKNTSPRFYEQSLNLVGYAWHLWNEGRILELMDQELVHSFCKSEVLRCIHVGLLCVQNYSKDRPKMSVVVLMLSSETDRPQPKEPAFAFEKPLEHDQHAVTSRLSSQNNSTWSDLEAR</sequence>
<evidence type="ECO:0000313" key="18">
    <source>
        <dbReference type="EMBL" id="KAK6932454.1"/>
    </source>
</evidence>
<feature type="transmembrane region" description="Helical" evidence="14">
    <location>
        <begin position="443"/>
        <end position="464"/>
    </location>
</feature>
<dbReference type="Gene3D" id="1.10.510.10">
    <property type="entry name" value="Transferase(Phosphotransferase) domain 1"/>
    <property type="match status" value="1"/>
</dbReference>
<proteinExistence type="inferred from homology"/>
<dbReference type="SUPFAM" id="SSF51110">
    <property type="entry name" value="alpha-D-mannose-specific plant lectins"/>
    <property type="match status" value="1"/>
</dbReference>
<dbReference type="CDD" id="cd01098">
    <property type="entry name" value="PAN_AP_plant"/>
    <property type="match status" value="1"/>
</dbReference>
<dbReference type="Gene3D" id="2.90.10.10">
    <property type="entry name" value="Bulb-type lectin domain"/>
    <property type="match status" value="1"/>
</dbReference>
<reference evidence="18 19" key="1">
    <citation type="submission" date="2023-12" db="EMBL/GenBank/DDBJ databases">
        <title>A high-quality genome assembly for Dillenia turbinata (Dilleniales).</title>
        <authorList>
            <person name="Chanderbali A."/>
        </authorList>
    </citation>
    <scope>NUCLEOTIDE SEQUENCE [LARGE SCALE GENOMIC DNA]</scope>
    <source>
        <strain evidence="18">LSX21</strain>
        <tissue evidence="18">Leaf</tissue>
    </source>
</reference>
<organism evidence="18 19">
    <name type="scientific">Dillenia turbinata</name>
    <dbReference type="NCBI Taxonomy" id="194707"/>
    <lineage>
        <taxon>Eukaryota</taxon>
        <taxon>Viridiplantae</taxon>
        <taxon>Streptophyta</taxon>
        <taxon>Embryophyta</taxon>
        <taxon>Tracheophyta</taxon>
        <taxon>Spermatophyta</taxon>
        <taxon>Magnoliopsida</taxon>
        <taxon>eudicotyledons</taxon>
        <taxon>Gunneridae</taxon>
        <taxon>Pentapetalae</taxon>
        <taxon>Dilleniales</taxon>
        <taxon>Dilleniaceae</taxon>
        <taxon>Dillenia</taxon>
    </lineage>
</organism>
<evidence type="ECO:0000256" key="4">
    <source>
        <dbReference type="ARBA" id="ARBA00022741"/>
    </source>
</evidence>
<feature type="domain" description="Apple" evidence="17">
    <location>
        <begin position="341"/>
        <end position="428"/>
    </location>
</feature>
<evidence type="ECO:0000256" key="10">
    <source>
        <dbReference type="ARBA" id="ARBA00048679"/>
    </source>
</evidence>
<keyword evidence="6 11" id="KW-0067">ATP-binding</keyword>
<dbReference type="EMBL" id="JBAMMX010000010">
    <property type="protein sequence ID" value="KAK6932454.1"/>
    <property type="molecule type" value="Genomic_DNA"/>
</dbReference>
<dbReference type="Pfam" id="PF07714">
    <property type="entry name" value="PK_Tyr_Ser-Thr"/>
    <property type="match status" value="2"/>
</dbReference>
<dbReference type="AlphaFoldDB" id="A0AAN8VFC2"/>
<keyword evidence="3" id="KW-0732">Signal</keyword>
<keyword evidence="2 11" id="KW-0808">Transferase</keyword>
<evidence type="ECO:0000259" key="15">
    <source>
        <dbReference type="PROSITE" id="PS50011"/>
    </source>
</evidence>
<protein>
    <recommendedName>
        <fullName evidence="11">Receptor-like serine/threonine-protein kinase</fullName>
        <ecNumber evidence="11">2.7.11.1</ecNumber>
    </recommendedName>
</protein>
<dbReference type="EC" id="2.7.11.1" evidence="11"/>
<keyword evidence="1 11" id="KW-0723">Serine/threonine-protein kinase</keyword>
<dbReference type="PROSITE" id="PS50011">
    <property type="entry name" value="PROTEIN_KINASE_DOM"/>
    <property type="match status" value="1"/>
</dbReference>
<keyword evidence="14" id="KW-0812">Transmembrane</keyword>
<keyword evidence="8" id="KW-0325">Glycoprotein</keyword>
<keyword evidence="14" id="KW-0472">Membrane</keyword>
<dbReference type="GO" id="GO:0048544">
    <property type="term" value="P:recognition of pollen"/>
    <property type="evidence" value="ECO:0007669"/>
    <property type="project" value="InterPro"/>
</dbReference>
<evidence type="ECO:0000313" key="19">
    <source>
        <dbReference type="Proteomes" id="UP001370490"/>
    </source>
</evidence>
<evidence type="ECO:0000256" key="7">
    <source>
        <dbReference type="ARBA" id="ARBA00023157"/>
    </source>
</evidence>
<dbReference type="Pfam" id="PF00954">
    <property type="entry name" value="S_locus_glycop"/>
    <property type="match status" value="1"/>
</dbReference>
<dbReference type="Pfam" id="PF01453">
    <property type="entry name" value="B_lectin"/>
    <property type="match status" value="1"/>
</dbReference>
<dbReference type="Proteomes" id="UP001370490">
    <property type="component" value="Unassembled WGS sequence"/>
</dbReference>
<evidence type="ECO:0000259" key="17">
    <source>
        <dbReference type="PROSITE" id="PS50948"/>
    </source>
</evidence>
<keyword evidence="14" id="KW-1133">Transmembrane helix</keyword>
<dbReference type="InterPro" id="IPR017441">
    <property type="entry name" value="Protein_kinase_ATP_BS"/>
</dbReference>
<name>A0AAN8VFC2_9MAGN</name>
<accession>A0AAN8VFC2</accession>
<dbReference type="SMART" id="SM00108">
    <property type="entry name" value="B_lectin"/>
    <property type="match status" value="1"/>
</dbReference>
<keyword evidence="7" id="KW-1015">Disulfide bond</keyword>
<feature type="domain" description="Protein kinase" evidence="15">
    <location>
        <begin position="514"/>
        <end position="785"/>
    </location>
</feature>
<dbReference type="InterPro" id="IPR003609">
    <property type="entry name" value="Pan_app"/>
</dbReference>
<evidence type="ECO:0000256" key="12">
    <source>
        <dbReference type="PROSITE-ProRule" id="PRU10141"/>
    </source>
</evidence>
<comment type="catalytic activity">
    <reaction evidence="9 11">
        <text>L-threonyl-[protein] + ATP = O-phospho-L-threonyl-[protein] + ADP + H(+)</text>
        <dbReference type="Rhea" id="RHEA:46608"/>
        <dbReference type="Rhea" id="RHEA-COMP:11060"/>
        <dbReference type="Rhea" id="RHEA-COMP:11605"/>
        <dbReference type="ChEBI" id="CHEBI:15378"/>
        <dbReference type="ChEBI" id="CHEBI:30013"/>
        <dbReference type="ChEBI" id="CHEBI:30616"/>
        <dbReference type="ChEBI" id="CHEBI:61977"/>
        <dbReference type="ChEBI" id="CHEBI:456216"/>
        <dbReference type="EC" id="2.7.11.1"/>
    </reaction>
</comment>
<keyword evidence="19" id="KW-1185">Reference proteome</keyword>
<evidence type="ECO:0000256" key="14">
    <source>
        <dbReference type="SAM" id="Phobius"/>
    </source>
</evidence>
<feature type="domain" description="Bulb-type lectin" evidence="16">
    <location>
        <begin position="30"/>
        <end position="153"/>
    </location>
</feature>
<comment type="caution">
    <text evidence="18">The sequence shown here is derived from an EMBL/GenBank/DDBJ whole genome shotgun (WGS) entry which is preliminary data.</text>
</comment>
<feature type="region of interest" description="Disordered" evidence="13">
    <location>
        <begin position="765"/>
        <end position="785"/>
    </location>
</feature>
<dbReference type="SMART" id="SM00473">
    <property type="entry name" value="PAN_AP"/>
    <property type="match status" value="1"/>
</dbReference>
<evidence type="ECO:0000259" key="16">
    <source>
        <dbReference type="PROSITE" id="PS50927"/>
    </source>
</evidence>
<keyword evidence="5 11" id="KW-0418">Kinase</keyword>
<dbReference type="Gene3D" id="3.30.200.20">
    <property type="entry name" value="Phosphorylase Kinase, domain 1"/>
    <property type="match status" value="1"/>
</dbReference>
<dbReference type="InterPro" id="IPR000719">
    <property type="entry name" value="Prot_kinase_dom"/>
</dbReference>
<feature type="binding site" evidence="12">
    <location>
        <position position="542"/>
    </location>
    <ligand>
        <name>ATP</name>
        <dbReference type="ChEBI" id="CHEBI:30616"/>
    </ligand>
</feature>
<evidence type="ECO:0000256" key="2">
    <source>
        <dbReference type="ARBA" id="ARBA00022679"/>
    </source>
</evidence>
<dbReference type="InterPro" id="IPR001245">
    <property type="entry name" value="Ser-Thr/Tyr_kinase_cat_dom"/>
</dbReference>
<dbReference type="InterPro" id="IPR036426">
    <property type="entry name" value="Bulb-type_lectin_dom_sf"/>
</dbReference>
<evidence type="ECO:0000256" key="6">
    <source>
        <dbReference type="ARBA" id="ARBA00022840"/>
    </source>
</evidence>
<keyword evidence="4 11" id="KW-0547">Nucleotide-binding</keyword>
<evidence type="ECO:0000256" key="9">
    <source>
        <dbReference type="ARBA" id="ARBA00047899"/>
    </source>
</evidence>
<evidence type="ECO:0000256" key="8">
    <source>
        <dbReference type="ARBA" id="ARBA00023180"/>
    </source>
</evidence>